<evidence type="ECO:0000313" key="7">
    <source>
        <dbReference type="Proteomes" id="UP001596302"/>
    </source>
</evidence>
<dbReference type="RefSeq" id="WP_379583080.1">
    <property type="nucleotide sequence ID" value="NZ_JBHSQW010000009.1"/>
</dbReference>
<organism evidence="6 7">
    <name type="scientific">Pseudonocardia hispaniensis</name>
    <dbReference type="NCBI Taxonomy" id="904933"/>
    <lineage>
        <taxon>Bacteria</taxon>
        <taxon>Bacillati</taxon>
        <taxon>Actinomycetota</taxon>
        <taxon>Actinomycetes</taxon>
        <taxon>Pseudonocardiales</taxon>
        <taxon>Pseudonocardiaceae</taxon>
        <taxon>Pseudonocardia</taxon>
    </lineage>
</organism>
<dbReference type="InterPro" id="IPR002716">
    <property type="entry name" value="PIN_dom"/>
</dbReference>
<evidence type="ECO:0000256" key="1">
    <source>
        <dbReference type="ARBA" id="ARBA00022722"/>
    </source>
</evidence>
<dbReference type="EMBL" id="JBHSQW010000009">
    <property type="protein sequence ID" value="MFC5993478.1"/>
    <property type="molecule type" value="Genomic_DNA"/>
</dbReference>
<protein>
    <submittedName>
        <fullName evidence="6">Toxin-antitoxin system toxin component, PIN family</fullName>
    </submittedName>
</protein>
<keyword evidence="4" id="KW-0460">Magnesium</keyword>
<evidence type="ECO:0000256" key="4">
    <source>
        <dbReference type="ARBA" id="ARBA00022842"/>
    </source>
</evidence>
<keyword evidence="1" id="KW-0540">Nuclease</keyword>
<dbReference type="InterPro" id="IPR029060">
    <property type="entry name" value="PIN-like_dom_sf"/>
</dbReference>
<dbReference type="SUPFAM" id="SSF88723">
    <property type="entry name" value="PIN domain-like"/>
    <property type="match status" value="1"/>
</dbReference>
<evidence type="ECO:0000256" key="2">
    <source>
        <dbReference type="ARBA" id="ARBA00022723"/>
    </source>
</evidence>
<name>A0ABW1IYB6_9PSEU</name>
<evidence type="ECO:0000256" key="3">
    <source>
        <dbReference type="ARBA" id="ARBA00022801"/>
    </source>
</evidence>
<sequence>MFRVLLDTSVLFKPLLCDTLLCVAEEGLFQPLWSHDILDELRRALLRYGVAKAGVDHRIDQMTEHFPGAMVTGYTPLIGTMTNDPKDRHILAAAVRGGAELIVTENTGLPGHLHRSL</sequence>
<dbReference type="Pfam" id="PF13470">
    <property type="entry name" value="PIN_3"/>
    <property type="match status" value="1"/>
</dbReference>
<keyword evidence="2" id="KW-0479">Metal-binding</keyword>
<evidence type="ECO:0000313" key="6">
    <source>
        <dbReference type="EMBL" id="MFC5993478.1"/>
    </source>
</evidence>
<comment type="caution">
    <text evidence="6">The sequence shown here is derived from an EMBL/GenBank/DDBJ whole genome shotgun (WGS) entry which is preliminary data.</text>
</comment>
<evidence type="ECO:0000259" key="5">
    <source>
        <dbReference type="Pfam" id="PF13470"/>
    </source>
</evidence>
<keyword evidence="7" id="KW-1185">Reference proteome</keyword>
<dbReference type="Proteomes" id="UP001596302">
    <property type="component" value="Unassembled WGS sequence"/>
</dbReference>
<feature type="domain" description="PIN" evidence="5">
    <location>
        <begin position="3"/>
        <end position="107"/>
    </location>
</feature>
<gene>
    <name evidence="6" type="ORF">ACFQE5_04520</name>
</gene>
<keyword evidence="3" id="KW-0378">Hydrolase</keyword>
<proteinExistence type="predicted"/>
<reference evidence="7" key="1">
    <citation type="journal article" date="2019" name="Int. J. Syst. Evol. Microbiol.">
        <title>The Global Catalogue of Microorganisms (GCM) 10K type strain sequencing project: providing services to taxonomists for standard genome sequencing and annotation.</title>
        <authorList>
            <consortium name="The Broad Institute Genomics Platform"/>
            <consortium name="The Broad Institute Genome Sequencing Center for Infectious Disease"/>
            <person name="Wu L."/>
            <person name="Ma J."/>
        </authorList>
    </citation>
    <scope>NUCLEOTIDE SEQUENCE [LARGE SCALE GENOMIC DNA]</scope>
    <source>
        <strain evidence="7">CCM 8391</strain>
    </source>
</reference>
<accession>A0ABW1IYB6</accession>